<reference evidence="2" key="1">
    <citation type="submission" date="2017-04" db="EMBL/GenBank/DDBJ databases">
        <authorList>
            <person name="Varghese N."/>
            <person name="Submissions S."/>
        </authorList>
    </citation>
    <scope>NUCLEOTIDE SEQUENCE [LARGE SCALE GENOMIC DNA]</scope>
    <source>
        <strain evidence="2">DSM 9293</strain>
    </source>
</reference>
<dbReference type="STRING" id="28034.BFX07_08035"/>
<sequence length="342" mass="37624">MKRPVSLFLLFAFLVIQLYVAKIPEAHQVQTTSWLAVSSEPGGLVSRNGDYYLVTPSSSFQLQSNGISITSRASGLNWVEVPEPSGAGIWRMALTAQGVPLVGIGGAIYPAPNATGTLWIDSGDHRLYYSQPPLSGMQSVGTTLSYVKKVVWAQDAQSAAVLAQGPEGWGIYVWTHANQTYPALILRGGQQQIANYGILRNQTVIAALKNGHILQQGHGLVSIPPMEQVRVSRQYASALGHTATQAIFWSNGKWNAYTLPKQLKWVGVPRFSKNGTMAATLAQNLQGTWHLLLYGHHYTLDVHMPFTDVSEYHLLGFMGDHWILITVPEGPHRGTYAWWINH</sequence>
<dbReference type="AlphaFoldDB" id="A0A1W1W5V1"/>
<accession>A0A1W1W5V1</accession>
<dbReference type="RefSeq" id="WP_084660623.1">
    <property type="nucleotide sequence ID" value="NZ_FWWY01000001.1"/>
</dbReference>
<evidence type="ECO:0000313" key="1">
    <source>
        <dbReference type="EMBL" id="SMC01664.1"/>
    </source>
</evidence>
<evidence type="ECO:0000313" key="2">
    <source>
        <dbReference type="Proteomes" id="UP000192660"/>
    </source>
</evidence>
<organism evidence="1 2">
    <name type="scientific">Sulfobacillus thermosulfidooxidans (strain DSM 9293 / VKM B-1269 / AT-1)</name>
    <dbReference type="NCBI Taxonomy" id="929705"/>
    <lineage>
        <taxon>Bacteria</taxon>
        <taxon>Bacillati</taxon>
        <taxon>Bacillota</taxon>
        <taxon>Clostridia</taxon>
        <taxon>Eubacteriales</taxon>
        <taxon>Clostridiales Family XVII. Incertae Sedis</taxon>
        <taxon>Sulfobacillus</taxon>
    </lineage>
</organism>
<gene>
    <name evidence="1" type="ORF">SAMN00768000_0043</name>
</gene>
<name>A0A1W1W5V1_SULTA</name>
<proteinExistence type="predicted"/>
<keyword evidence="2" id="KW-1185">Reference proteome</keyword>
<dbReference type="Proteomes" id="UP000192660">
    <property type="component" value="Unassembled WGS sequence"/>
</dbReference>
<protein>
    <submittedName>
        <fullName evidence="1">Uncharacterized protein</fullName>
    </submittedName>
</protein>
<dbReference type="EMBL" id="FWWY01000001">
    <property type="protein sequence ID" value="SMC01664.1"/>
    <property type="molecule type" value="Genomic_DNA"/>
</dbReference>
<dbReference type="OrthoDB" id="2080105at2"/>